<organism evidence="6 7">
    <name type="scientific">Lachnospira intestinalis</name>
    <dbReference type="NCBI Taxonomy" id="3133158"/>
    <lineage>
        <taxon>Bacteria</taxon>
        <taxon>Bacillati</taxon>
        <taxon>Bacillota</taxon>
        <taxon>Clostridia</taxon>
        <taxon>Lachnospirales</taxon>
        <taxon>Lachnospiraceae</taxon>
        <taxon>Lachnospira</taxon>
    </lineage>
</organism>
<keyword evidence="4" id="KW-0411">Iron-sulfur</keyword>
<dbReference type="InterPro" id="IPR016431">
    <property type="entry name" value="Pyrv-formate_lyase-activ_prd"/>
</dbReference>
<protein>
    <submittedName>
        <fullName evidence="6">Radical SAM protein</fullName>
    </submittedName>
</protein>
<evidence type="ECO:0000313" key="7">
    <source>
        <dbReference type="Proteomes" id="UP001480973"/>
    </source>
</evidence>
<keyword evidence="2" id="KW-0479">Metal-binding</keyword>
<evidence type="ECO:0000313" key="6">
    <source>
        <dbReference type="EMBL" id="MEQ2533750.1"/>
    </source>
</evidence>
<dbReference type="PANTHER" id="PTHR43075:SF1">
    <property type="entry name" value="FORMATE LYASE ACTIVATING ENZYME, PUTATIVE (AFU_ORTHOLOGUE AFUA_2G15630)-RELATED"/>
    <property type="match status" value="1"/>
</dbReference>
<evidence type="ECO:0000259" key="5">
    <source>
        <dbReference type="Pfam" id="PF04055"/>
    </source>
</evidence>
<dbReference type="InterPro" id="IPR013785">
    <property type="entry name" value="Aldolase_TIM"/>
</dbReference>
<name>A0ABV1GJU9_9FIRM</name>
<dbReference type="InterPro" id="IPR040085">
    <property type="entry name" value="MJ0674-like"/>
</dbReference>
<dbReference type="EMBL" id="JBBMES010000001">
    <property type="protein sequence ID" value="MEQ2533750.1"/>
    <property type="molecule type" value="Genomic_DNA"/>
</dbReference>
<dbReference type="Proteomes" id="UP001480973">
    <property type="component" value="Unassembled WGS sequence"/>
</dbReference>
<comment type="caution">
    <text evidence="6">The sequence shown here is derived from an EMBL/GenBank/DDBJ whole genome shotgun (WGS) entry which is preliminary data.</text>
</comment>
<keyword evidence="7" id="KW-1185">Reference proteome</keyword>
<dbReference type="SFLD" id="SFLDG01099">
    <property type="entry name" value="Uncharacterised_Radical_SAM_Su"/>
    <property type="match status" value="1"/>
</dbReference>
<evidence type="ECO:0000256" key="4">
    <source>
        <dbReference type="ARBA" id="ARBA00023014"/>
    </source>
</evidence>
<dbReference type="CDD" id="cd01335">
    <property type="entry name" value="Radical_SAM"/>
    <property type="match status" value="1"/>
</dbReference>
<accession>A0ABV1GJU9</accession>
<proteinExistence type="predicted"/>
<keyword evidence="1" id="KW-0949">S-adenosyl-L-methionine</keyword>
<dbReference type="InterPro" id="IPR007197">
    <property type="entry name" value="rSAM"/>
</dbReference>
<feature type="domain" description="Radical SAM core" evidence="5">
    <location>
        <begin position="69"/>
        <end position="229"/>
    </location>
</feature>
<evidence type="ECO:0000256" key="2">
    <source>
        <dbReference type="ARBA" id="ARBA00022723"/>
    </source>
</evidence>
<dbReference type="PIRSF" id="PIRSF004869">
    <property type="entry name" value="PflX_prd"/>
    <property type="match status" value="1"/>
</dbReference>
<keyword evidence="3" id="KW-0408">Iron</keyword>
<evidence type="ECO:0000256" key="1">
    <source>
        <dbReference type="ARBA" id="ARBA00022691"/>
    </source>
</evidence>
<evidence type="ECO:0000256" key="3">
    <source>
        <dbReference type="ARBA" id="ARBA00023004"/>
    </source>
</evidence>
<dbReference type="SFLD" id="SFLDS00029">
    <property type="entry name" value="Radical_SAM"/>
    <property type="match status" value="1"/>
</dbReference>
<dbReference type="PANTHER" id="PTHR43075">
    <property type="entry name" value="FORMATE LYASE ACTIVATING ENZYME, PUTATIVE (AFU_ORTHOLOGUE AFUA_2G15630)-RELATED"/>
    <property type="match status" value="1"/>
</dbReference>
<reference evidence="6 7" key="1">
    <citation type="submission" date="2024-03" db="EMBL/GenBank/DDBJ databases">
        <title>Human intestinal bacterial collection.</title>
        <authorList>
            <person name="Pauvert C."/>
            <person name="Hitch T.C.A."/>
            <person name="Clavel T."/>
        </authorList>
    </citation>
    <scope>NUCLEOTIDE SEQUENCE [LARGE SCALE GENOMIC DNA]</scope>
    <source>
        <strain evidence="6 7">CLA-JM-H10</strain>
    </source>
</reference>
<sequence>MKKEKNMTENIADKEMSECKLCPRNCKKNRKNKEKGYCLMTDELCVARAALHMWEEPCISGEEGSGAVFFSGCTLRCVFCQNRNIAAAQTGKIISIDRLADIFLELQEKGANNINLVTPTHFVVQIAQAIKKARRNGLIIPIVYNTGSYENIETLKLLDGLIDIYLPDMKYMDSSLSLKYSNAKDYFDVASKALDEMFKQVGKPVFDKRGIMKRGMIVRHLILPGMTYDSKNVIKYLYETFKDDIYISIMNQYTPLKQVEKYPEINRKVTDKEYDEVVDYAIELGVVNGFIQEGETASESFIPEFDCEGV</sequence>
<dbReference type="InterPro" id="IPR058240">
    <property type="entry name" value="rSAM_sf"/>
</dbReference>
<dbReference type="Pfam" id="PF04055">
    <property type="entry name" value="Radical_SAM"/>
    <property type="match status" value="1"/>
</dbReference>
<dbReference type="Gene3D" id="3.20.20.70">
    <property type="entry name" value="Aldolase class I"/>
    <property type="match status" value="1"/>
</dbReference>
<dbReference type="SUPFAM" id="SSF102114">
    <property type="entry name" value="Radical SAM enzymes"/>
    <property type="match status" value="1"/>
</dbReference>
<gene>
    <name evidence="6" type="ORF">WMO38_01345</name>
</gene>